<keyword evidence="2" id="KW-1185">Reference proteome</keyword>
<accession>A0ABV1D4I6</accession>
<organism evidence="1 2">
    <name type="scientific">Enterocloster hominis</name>
    <name type="common">ex Hitch et al. 2024</name>
    <dbReference type="NCBI Taxonomy" id="1917870"/>
    <lineage>
        <taxon>Bacteria</taxon>
        <taxon>Bacillati</taxon>
        <taxon>Bacillota</taxon>
        <taxon>Clostridia</taxon>
        <taxon>Lachnospirales</taxon>
        <taxon>Lachnospiraceae</taxon>
        <taxon>Enterocloster</taxon>
    </lineage>
</organism>
<protein>
    <submittedName>
        <fullName evidence="1">Uncharacterized protein</fullName>
    </submittedName>
</protein>
<dbReference type="RefSeq" id="WP_008720146.1">
    <property type="nucleotide sequence ID" value="NZ_JAJFEB010000018.1"/>
</dbReference>
<dbReference type="Proteomes" id="UP001454086">
    <property type="component" value="Unassembled WGS sequence"/>
</dbReference>
<name>A0ABV1D4I6_9FIRM</name>
<sequence>MEEKTVYSGVLTPTLKLLYTSAGEIQDNKDRIFKLIKRLSQTLNDSDRDVLCLDLNKYSTDMKARFFARWILMIEREEFAGKNRELLSNIEKMDWSIHLDDILAYNLSCVCNKDEGILRNEIQEIRNAIDIEKHRLRDIIRHQERGTRAVYEDLKKALPEYCWQGGFPDTPFDERLLAFIQLEEIMTDFFWQIIVYHITDNQSLSIQTRLEKLSLIAEKIRFYQVQKSEDIGKGDIFIDFSIKLAYLNRRKELMTSCKVLNLLMQQIEGGYSMEVPSIYRFEKKIIEIPIYGMDYIKIYIESKGGIQKTLCGNDLEGDDFTQETAGRCVKKILETRNRGTFDIIADISDIQHYILEREEKGRKSDFRENLKRCWNYCMILKKYEGRMLEPFYLQHIKNIYREILVDKLKSPKFPKIPQKTARTIMEEICDEIKLKPTDSAFFLNEKGYFVLEKLNRGFFRERGIGKLYTPKSNVEKLYYERILEIYQLPSLDMEMSELRRFIYHMHEVCMGILE</sequence>
<gene>
    <name evidence="1" type="ORF">WMQ36_06610</name>
</gene>
<reference evidence="1 2" key="1">
    <citation type="submission" date="2024-03" db="EMBL/GenBank/DDBJ databases">
        <title>Human intestinal bacterial collection.</title>
        <authorList>
            <person name="Pauvert C."/>
            <person name="Hitch T.C.A."/>
            <person name="Clavel T."/>
        </authorList>
    </citation>
    <scope>NUCLEOTIDE SEQUENCE [LARGE SCALE GENOMIC DNA]</scope>
    <source>
        <strain evidence="1 2">CLA-SR-H021</strain>
    </source>
</reference>
<dbReference type="EMBL" id="JBBMFM010000016">
    <property type="protein sequence ID" value="MEQ2424638.1"/>
    <property type="molecule type" value="Genomic_DNA"/>
</dbReference>
<comment type="caution">
    <text evidence="1">The sequence shown here is derived from an EMBL/GenBank/DDBJ whole genome shotgun (WGS) entry which is preliminary data.</text>
</comment>
<evidence type="ECO:0000313" key="2">
    <source>
        <dbReference type="Proteomes" id="UP001454086"/>
    </source>
</evidence>
<proteinExistence type="predicted"/>
<evidence type="ECO:0000313" key="1">
    <source>
        <dbReference type="EMBL" id="MEQ2424638.1"/>
    </source>
</evidence>